<dbReference type="KEGG" id="pfy:PFICI_11938"/>
<dbReference type="Proteomes" id="UP000030651">
    <property type="component" value="Unassembled WGS sequence"/>
</dbReference>
<keyword evidence="2" id="KW-0812">Transmembrane</keyword>
<feature type="domain" description="Alpha/beta hydrolase fold-3" evidence="3">
    <location>
        <begin position="132"/>
        <end position="343"/>
    </location>
</feature>
<dbReference type="FunCoup" id="W3WUK7">
    <property type="interactions" value="16"/>
</dbReference>
<sequence>MSTIWAKHPFKALYAAYIVTETIAILPWLFLRYMPRAARPSPSWSIKICVITALLRQLLRYHGKTQSTSMSTVLSDHKKHRDRFALAQPADVDLYSGVLTPGATQPAAVGGLWHPAPLFPGSPNIEDEKVVLHLPGGAFVMAFGTDENTQNISRAMTKHLKATRTFVAQYRVSVDAGTRFPAALQDGVTFYHYILSLGVRPENVILSGDSAAGNLVIGMLRYLESSSKLPLPGGAMVWSPWVQVTPQAAADLAGYPNERFDMLPGSLLQWGADAYFPGTQPSAEQLAYISPLHRPFKTSVPLFIHACAAEALFHVDQEFAREMAKIESNRVKFHVTEMGSHDLIIGYTGFGMENEIGSAIEDADKLFRQK</sequence>
<dbReference type="RefSeq" id="XP_007838710.1">
    <property type="nucleotide sequence ID" value="XM_007840519.1"/>
</dbReference>
<keyword evidence="2" id="KW-1133">Transmembrane helix</keyword>
<dbReference type="InterPro" id="IPR050300">
    <property type="entry name" value="GDXG_lipolytic_enzyme"/>
</dbReference>
<name>W3WUK7_PESFW</name>
<organism evidence="4 5">
    <name type="scientific">Pestalotiopsis fici (strain W106-1 / CGMCC3.15140)</name>
    <dbReference type="NCBI Taxonomy" id="1229662"/>
    <lineage>
        <taxon>Eukaryota</taxon>
        <taxon>Fungi</taxon>
        <taxon>Dikarya</taxon>
        <taxon>Ascomycota</taxon>
        <taxon>Pezizomycotina</taxon>
        <taxon>Sordariomycetes</taxon>
        <taxon>Xylariomycetidae</taxon>
        <taxon>Amphisphaeriales</taxon>
        <taxon>Sporocadaceae</taxon>
        <taxon>Pestalotiopsis</taxon>
    </lineage>
</organism>
<dbReference type="PANTHER" id="PTHR48081:SF8">
    <property type="entry name" value="ALPHA_BETA HYDROLASE FOLD-3 DOMAIN-CONTAINING PROTEIN-RELATED"/>
    <property type="match status" value="1"/>
</dbReference>
<evidence type="ECO:0000313" key="5">
    <source>
        <dbReference type="Proteomes" id="UP000030651"/>
    </source>
</evidence>
<evidence type="ECO:0000313" key="4">
    <source>
        <dbReference type="EMBL" id="ETS76551.1"/>
    </source>
</evidence>
<accession>W3WUK7</accession>
<dbReference type="EMBL" id="KI912117">
    <property type="protein sequence ID" value="ETS76551.1"/>
    <property type="molecule type" value="Genomic_DNA"/>
</dbReference>
<gene>
    <name evidence="4" type="ORF">PFICI_11938</name>
</gene>
<reference evidence="5" key="1">
    <citation type="journal article" date="2015" name="BMC Genomics">
        <title>Genomic and transcriptomic analysis of the endophytic fungus Pestalotiopsis fici reveals its lifestyle and high potential for synthesis of natural products.</title>
        <authorList>
            <person name="Wang X."/>
            <person name="Zhang X."/>
            <person name="Liu L."/>
            <person name="Xiang M."/>
            <person name="Wang W."/>
            <person name="Sun X."/>
            <person name="Che Y."/>
            <person name="Guo L."/>
            <person name="Liu G."/>
            <person name="Guo L."/>
            <person name="Wang C."/>
            <person name="Yin W.B."/>
            <person name="Stadler M."/>
            <person name="Zhang X."/>
            <person name="Liu X."/>
        </authorList>
    </citation>
    <scope>NUCLEOTIDE SEQUENCE [LARGE SCALE GENOMIC DNA]</scope>
    <source>
        <strain evidence="5">W106-1 / CGMCC3.15140</strain>
    </source>
</reference>
<dbReference type="Gene3D" id="3.40.50.1820">
    <property type="entry name" value="alpha/beta hydrolase"/>
    <property type="match status" value="1"/>
</dbReference>
<dbReference type="eggNOG" id="KOG1515">
    <property type="taxonomic scope" value="Eukaryota"/>
</dbReference>
<dbReference type="GeneID" id="19276951"/>
<keyword evidence="2" id="KW-0472">Membrane</keyword>
<proteinExistence type="predicted"/>
<keyword evidence="1" id="KW-0378">Hydrolase</keyword>
<dbReference type="OrthoDB" id="2152029at2759"/>
<dbReference type="HOGENOM" id="CLU_019364_1_0_1"/>
<dbReference type="Pfam" id="PF07859">
    <property type="entry name" value="Abhydrolase_3"/>
    <property type="match status" value="1"/>
</dbReference>
<evidence type="ECO:0000256" key="2">
    <source>
        <dbReference type="SAM" id="Phobius"/>
    </source>
</evidence>
<dbReference type="InterPro" id="IPR013094">
    <property type="entry name" value="AB_hydrolase_3"/>
</dbReference>
<evidence type="ECO:0000256" key="1">
    <source>
        <dbReference type="ARBA" id="ARBA00022801"/>
    </source>
</evidence>
<keyword evidence="5" id="KW-1185">Reference proteome</keyword>
<dbReference type="InterPro" id="IPR029058">
    <property type="entry name" value="AB_hydrolase_fold"/>
</dbReference>
<dbReference type="AlphaFoldDB" id="W3WUK7"/>
<evidence type="ECO:0000259" key="3">
    <source>
        <dbReference type="Pfam" id="PF07859"/>
    </source>
</evidence>
<dbReference type="SUPFAM" id="SSF53474">
    <property type="entry name" value="alpha/beta-Hydrolases"/>
    <property type="match status" value="1"/>
</dbReference>
<feature type="transmembrane region" description="Helical" evidence="2">
    <location>
        <begin position="12"/>
        <end position="30"/>
    </location>
</feature>
<protein>
    <recommendedName>
        <fullName evidence="3">Alpha/beta hydrolase fold-3 domain-containing protein</fullName>
    </recommendedName>
</protein>
<dbReference type="GO" id="GO:0016787">
    <property type="term" value="F:hydrolase activity"/>
    <property type="evidence" value="ECO:0007669"/>
    <property type="project" value="UniProtKB-KW"/>
</dbReference>
<dbReference type="InParanoid" id="W3WUK7"/>
<dbReference type="OMA" id="GSLLQWG"/>
<dbReference type="PANTHER" id="PTHR48081">
    <property type="entry name" value="AB HYDROLASE SUPERFAMILY PROTEIN C4A8.06C"/>
    <property type="match status" value="1"/>
</dbReference>